<keyword evidence="2" id="KW-1185">Reference proteome</keyword>
<proteinExistence type="predicted"/>
<dbReference type="EMBL" id="QPKV01000004">
    <property type="protein sequence ID" value="RDC56233.1"/>
    <property type="molecule type" value="Genomic_DNA"/>
</dbReference>
<gene>
    <name evidence="1" type="ORF">DU508_11520</name>
</gene>
<reference evidence="1 2" key="1">
    <citation type="submission" date="2018-07" db="EMBL/GenBank/DDBJ databases">
        <title>Pedobacter sp. nov., isolated from soil.</title>
        <authorList>
            <person name="Zhou L.Y."/>
            <person name="Du Z.J."/>
        </authorList>
    </citation>
    <scope>NUCLEOTIDE SEQUENCE [LARGE SCALE GENOMIC DNA]</scope>
    <source>
        <strain evidence="1 2">JDX94</strain>
    </source>
</reference>
<name>A0A369PUH5_9SPHI</name>
<organism evidence="1 2">
    <name type="scientific">Pedobacter chinensis</name>
    <dbReference type="NCBI Taxonomy" id="2282421"/>
    <lineage>
        <taxon>Bacteria</taxon>
        <taxon>Pseudomonadati</taxon>
        <taxon>Bacteroidota</taxon>
        <taxon>Sphingobacteriia</taxon>
        <taxon>Sphingobacteriales</taxon>
        <taxon>Sphingobacteriaceae</taxon>
        <taxon>Pedobacter</taxon>
    </lineage>
</organism>
<evidence type="ECO:0000313" key="1">
    <source>
        <dbReference type="EMBL" id="RDC56233.1"/>
    </source>
</evidence>
<accession>A0A369PUH5</accession>
<evidence type="ECO:0000313" key="2">
    <source>
        <dbReference type="Proteomes" id="UP000253961"/>
    </source>
</evidence>
<dbReference type="Proteomes" id="UP000253961">
    <property type="component" value="Unassembled WGS sequence"/>
</dbReference>
<comment type="caution">
    <text evidence="1">The sequence shown here is derived from an EMBL/GenBank/DDBJ whole genome shotgun (WGS) entry which is preliminary data.</text>
</comment>
<protein>
    <submittedName>
        <fullName evidence="1">Uncharacterized protein</fullName>
    </submittedName>
</protein>
<sequence length="70" mass="7778">MGSALEGWFYWCSLPLLSLPGGTTKQSVLPMYLELPRRQKGSYLFLDKKVAKTQGLPPPQPPLKGRGAIY</sequence>
<dbReference type="AlphaFoldDB" id="A0A369PUH5"/>